<gene>
    <name evidence="1" type="ORF">NPIL_596061</name>
</gene>
<evidence type="ECO:0000313" key="1">
    <source>
        <dbReference type="EMBL" id="GFU45367.1"/>
    </source>
</evidence>
<protein>
    <submittedName>
        <fullName evidence="1">Uncharacterized protein</fullName>
    </submittedName>
</protein>
<dbReference type="EMBL" id="BMAW01132840">
    <property type="protein sequence ID" value="GFU45367.1"/>
    <property type="molecule type" value="Genomic_DNA"/>
</dbReference>
<comment type="caution">
    <text evidence="1">The sequence shown here is derived from an EMBL/GenBank/DDBJ whole genome shotgun (WGS) entry which is preliminary data.</text>
</comment>
<name>A0A8X6R2L2_NEPPI</name>
<organism evidence="1 2">
    <name type="scientific">Nephila pilipes</name>
    <name type="common">Giant wood spider</name>
    <name type="synonym">Nephila maculata</name>
    <dbReference type="NCBI Taxonomy" id="299642"/>
    <lineage>
        <taxon>Eukaryota</taxon>
        <taxon>Metazoa</taxon>
        <taxon>Ecdysozoa</taxon>
        <taxon>Arthropoda</taxon>
        <taxon>Chelicerata</taxon>
        <taxon>Arachnida</taxon>
        <taxon>Araneae</taxon>
        <taxon>Araneomorphae</taxon>
        <taxon>Entelegynae</taxon>
        <taxon>Araneoidea</taxon>
        <taxon>Nephilidae</taxon>
        <taxon>Nephila</taxon>
    </lineage>
</organism>
<dbReference type="AlphaFoldDB" id="A0A8X6R2L2"/>
<reference evidence="1" key="1">
    <citation type="submission" date="2020-08" db="EMBL/GenBank/DDBJ databases">
        <title>Multicomponent nature underlies the extraordinary mechanical properties of spider dragline silk.</title>
        <authorList>
            <person name="Kono N."/>
            <person name="Nakamura H."/>
            <person name="Mori M."/>
            <person name="Yoshida Y."/>
            <person name="Ohtoshi R."/>
            <person name="Malay A.D."/>
            <person name="Moran D.A.P."/>
            <person name="Tomita M."/>
            <person name="Numata K."/>
            <person name="Arakawa K."/>
        </authorList>
    </citation>
    <scope>NUCLEOTIDE SEQUENCE</scope>
</reference>
<accession>A0A8X6R2L2</accession>
<dbReference type="Proteomes" id="UP000887013">
    <property type="component" value="Unassembled WGS sequence"/>
</dbReference>
<keyword evidence="2" id="KW-1185">Reference proteome</keyword>
<proteinExistence type="predicted"/>
<sequence>MSILIAVNGDNGPSRVSPLYVTITGASFVTRVDTGTLGVDACTPLGYSARMRMKAQTISVQRRDGFTHLSTPTFLLELARCVS</sequence>
<evidence type="ECO:0000313" key="2">
    <source>
        <dbReference type="Proteomes" id="UP000887013"/>
    </source>
</evidence>